<name>A0ABU0R6J2_9MICO</name>
<dbReference type="EMBL" id="JAUSYY010000001">
    <property type="protein sequence ID" value="MDQ0893706.1"/>
    <property type="molecule type" value="Genomic_DNA"/>
</dbReference>
<evidence type="ECO:0000313" key="2">
    <source>
        <dbReference type="EMBL" id="MDQ0893706.1"/>
    </source>
</evidence>
<proteinExistence type="predicted"/>
<feature type="transmembrane region" description="Helical" evidence="1">
    <location>
        <begin position="88"/>
        <end position="107"/>
    </location>
</feature>
<keyword evidence="1" id="KW-0812">Transmembrane</keyword>
<feature type="transmembrane region" description="Helical" evidence="1">
    <location>
        <begin position="58"/>
        <end position="76"/>
    </location>
</feature>
<evidence type="ECO:0008006" key="4">
    <source>
        <dbReference type="Google" id="ProtNLM"/>
    </source>
</evidence>
<reference evidence="2 3" key="1">
    <citation type="submission" date="2023-07" db="EMBL/GenBank/DDBJ databases">
        <title>Comparative genomics of wheat-associated soil bacteria to identify genetic determinants of phenazine resistance.</title>
        <authorList>
            <person name="Mouncey N."/>
        </authorList>
    </citation>
    <scope>NUCLEOTIDE SEQUENCE [LARGE SCALE GENOMIC DNA]</scope>
    <source>
        <strain evidence="2 3">V3I3</strain>
    </source>
</reference>
<keyword evidence="1" id="KW-0472">Membrane</keyword>
<keyword evidence="3" id="KW-1185">Reference proteome</keyword>
<gene>
    <name evidence="2" type="ORF">QFZ26_001261</name>
</gene>
<accession>A0ABU0R6J2</accession>
<sequence length="241" mass="23870">MSSSAREGLARVEAISDLILPGGLVTRAAQLVRGASTASVAVALAGFSHGIAGREAPGGVGLVLAAMVALAASVAFVGRRSTPVRTTLAVVVSQGAFHLLFGIGVGASPTPATTGAGHVGHAGRAVHDAQVGHAGVVSLADGAGTAVAHADHSLTAMLVGHAVAAALTVIYLLAVERAAWQAAGSAARRFVLRLTGASLPAPHPLGSELRLAAAVTHRPLYARLLLSSLRDRGPPSPACAT</sequence>
<feature type="transmembrane region" description="Helical" evidence="1">
    <location>
        <begin position="154"/>
        <end position="174"/>
    </location>
</feature>
<evidence type="ECO:0000256" key="1">
    <source>
        <dbReference type="SAM" id="Phobius"/>
    </source>
</evidence>
<organism evidence="2 3">
    <name type="scientific">Agromyces ramosus</name>
    <dbReference type="NCBI Taxonomy" id="33879"/>
    <lineage>
        <taxon>Bacteria</taxon>
        <taxon>Bacillati</taxon>
        <taxon>Actinomycetota</taxon>
        <taxon>Actinomycetes</taxon>
        <taxon>Micrococcales</taxon>
        <taxon>Microbacteriaceae</taxon>
        <taxon>Agromyces</taxon>
    </lineage>
</organism>
<protein>
    <recommendedName>
        <fullName evidence="4">Integral membrane protein</fullName>
    </recommendedName>
</protein>
<evidence type="ECO:0000313" key="3">
    <source>
        <dbReference type="Proteomes" id="UP001239083"/>
    </source>
</evidence>
<comment type="caution">
    <text evidence="2">The sequence shown here is derived from an EMBL/GenBank/DDBJ whole genome shotgun (WGS) entry which is preliminary data.</text>
</comment>
<dbReference type="Proteomes" id="UP001239083">
    <property type="component" value="Unassembled WGS sequence"/>
</dbReference>
<keyword evidence="1" id="KW-1133">Transmembrane helix</keyword>